<dbReference type="Proteomes" id="UP001057498">
    <property type="component" value="Chromosome"/>
</dbReference>
<evidence type="ECO:0000259" key="1">
    <source>
        <dbReference type="PROSITE" id="PS51078"/>
    </source>
</evidence>
<dbReference type="PROSITE" id="PS51078">
    <property type="entry name" value="ICLR_ED"/>
    <property type="match status" value="1"/>
</dbReference>
<evidence type="ECO:0000313" key="3">
    <source>
        <dbReference type="Proteomes" id="UP001057498"/>
    </source>
</evidence>
<organism evidence="2 3">
    <name type="scientific">Sphaerotilus microaerophilus</name>
    <dbReference type="NCBI Taxonomy" id="2914710"/>
    <lineage>
        <taxon>Bacteria</taxon>
        <taxon>Pseudomonadati</taxon>
        <taxon>Pseudomonadota</taxon>
        <taxon>Betaproteobacteria</taxon>
        <taxon>Burkholderiales</taxon>
        <taxon>Sphaerotilaceae</taxon>
        <taxon>Sphaerotilus</taxon>
    </lineage>
</organism>
<proteinExistence type="predicted"/>
<accession>A0ABM7YMC6</accession>
<protein>
    <recommendedName>
        <fullName evidence="1">IclR-ED domain-containing protein</fullName>
    </recommendedName>
</protein>
<reference evidence="2" key="1">
    <citation type="submission" date="2022-04" db="EMBL/GenBank/DDBJ databases">
        <title>Whole genome sequence of Sphaerotilus sp. FB-5.</title>
        <authorList>
            <person name="Takeda M."/>
            <person name="Narihara S."/>
            <person name="Akimoto M."/>
            <person name="Akimoto R."/>
            <person name="Nishiyashiki S."/>
            <person name="Murakami T."/>
        </authorList>
    </citation>
    <scope>NUCLEOTIDE SEQUENCE</scope>
    <source>
        <strain evidence="2">FB-5</strain>
    </source>
</reference>
<dbReference type="InterPro" id="IPR050707">
    <property type="entry name" value="HTH_MetabolicPath_Reg"/>
</dbReference>
<dbReference type="Pfam" id="PF01614">
    <property type="entry name" value="IclR_C"/>
    <property type="match status" value="1"/>
</dbReference>
<dbReference type="RefSeq" id="WP_251973627.1">
    <property type="nucleotide sequence ID" value="NZ_AP025730.1"/>
</dbReference>
<dbReference type="Gene3D" id="3.30.450.40">
    <property type="match status" value="1"/>
</dbReference>
<feature type="domain" description="IclR-ED" evidence="1">
    <location>
        <begin position="1"/>
        <end position="167"/>
    </location>
</feature>
<gene>
    <name evidence="2" type="ORF">CATMQ487_25840</name>
</gene>
<dbReference type="EMBL" id="AP025730">
    <property type="protein sequence ID" value="BDI05614.1"/>
    <property type="molecule type" value="Genomic_DNA"/>
</dbReference>
<dbReference type="PANTHER" id="PTHR30136:SF34">
    <property type="entry name" value="TRANSCRIPTIONAL REGULATOR"/>
    <property type="match status" value="1"/>
</dbReference>
<dbReference type="PANTHER" id="PTHR30136">
    <property type="entry name" value="HELIX-TURN-HELIX TRANSCRIPTIONAL REGULATOR, ICLR FAMILY"/>
    <property type="match status" value="1"/>
</dbReference>
<keyword evidence="3" id="KW-1185">Reference proteome</keyword>
<dbReference type="SUPFAM" id="SSF55781">
    <property type="entry name" value="GAF domain-like"/>
    <property type="match status" value="1"/>
</dbReference>
<evidence type="ECO:0000313" key="2">
    <source>
        <dbReference type="EMBL" id="BDI05614.1"/>
    </source>
</evidence>
<dbReference type="InterPro" id="IPR014757">
    <property type="entry name" value="Tscrpt_reg_IclR_C"/>
</dbReference>
<sequence>MPARTGRTPGAQGETVNVSVLDGHEVVYVARSNRLRVGCVGFHAGVRIPAPVASPGTLLQRTRADEDLLAWVASREFAGFTSNTLVDPPALLTQVRAVRGQAPCVLRGGLDVGRSGVSVVLRDRFGEARATVGMTVQSQAWSLGQIVARLVPALHDTTQTLRPLIEADQVDPGRRRGGQSDCR</sequence>
<name>A0ABM7YMC6_9BURK</name>
<dbReference type="InterPro" id="IPR029016">
    <property type="entry name" value="GAF-like_dom_sf"/>
</dbReference>